<accession>A0A1B1U746</accession>
<dbReference type="KEGG" id="het:BBW65_05550"/>
<sequence>MNPQRQEIKNAYLKGKEISSICTLFDITRSTFYYHKKKAKEAGDDWDEAFLREKRGEEEIKASEEYFLATLIASFEKALLEGANPSLEKLNKYAQTYWKLKAPKNDDEFKLKDKLREKAELTIKELAHLALELEQKEVIDFLSTHHEEIIKRVFK</sequence>
<evidence type="ECO:0000313" key="1">
    <source>
        <dbReference type="EMBL" id="ANV98295.1"/>
    </source>
</evidence>
<reference evidence="2" key="2">
    <citation type="submission" date="2016-07" db="EMBL/GenBank/DDBJ databases">
        <authorList>
            <person name="Mannion A."/>
            <person name="Shen Z."/>
            <person name="Fox J.G."/>
        </authorList>
    </citation>
    <scope>NUCLEOTIDE SEQUENCE</scope>
    <source>
        <strain evidence="2">MIT 01-6242</strain>
    </source>
</reference>
<dbReference type="Pfam" id="PF08822">
    <property type="entry name" value="DUF1804"/>
    <property type="match status" value="1"/>
</dbReference>
<dbReference type="InterPro" id="IPR014926">
    <property type="entry name" value="Phage_D3112_Orf24"/>
</dbReference>
<keyword evidence="3" id="KW-1185">Reference proteome</keyword>
<dbReference type="RefSeq" id="WP_066340848.1">
    <property type="nucleotide sequence ID" value="NZ_CP016503.1"/>
</dbReference>
<evidence type="ECO:0000313" key="2">
    <source>
        <dbReference type="EMBL" id="ANV98566.1"/>
    </source>
</evidence>
<dbReference type="Proteomes" id="UP000092884">
    <property type="component" value="Chromosome"/>
</dbReference>
<dbReference type="EMBL" id="CP016503">
    <property type="protein sequence ID" value="ANV98295.1"/>
    <property type="molecule type" value="Genomic_DNA"/>
</dbReference>
<dbReference type="EMBL" id="CP016503">
    <property type="protein sequence ID" value="ANV98566.1"/>
    <property type="molecule type" value="Genomic_DNA"/>
</dbReference>
<reference evidence="3" key="1">
    <citation type="submission" date="2016-07" db="EMBL/GenBank/DDBJ databases">
        <authorList>
            <person name="Florea S."/>
            <person name="Webb J.S."/>
            <person name="Jaromczyk J."/>
            <person name="Schardl C.L."/>
        </authorList>
    </citation>
    <scope>NUCLEOTIDE SEQUENCE [LARGE SCALE GENOMIC DNA]</scope>
    <source>
        <strain evidence="3">MIT 01-6242</strain>
    </source>
</reference>
<proteinExistence type="predicted"/>
<dbReference type="AlphaFoldDB" id="A0A1B1U746"/>
<evidence type="ECO:0000313" key="3">
    <source>
        <dbReference type="Proteomes" id="UP000092884"/>
    </source>
</evidence>
<gene>
    <name evidence="1" type="ORF">BBW65_05550</name>
    <name evidence="2" type="ORF">BBW65_07050</name>
</gene>
<dbReference type="OrthoDB" id="5354848at2"/>
<dbReference type="KEGG" id="het:BBW65_07050"/>
<dbReference type="STRING" id="222136.BBW65_05550"/>
<organism evidence="2 3">
    <name type="scientific">Helicobacter enhydrae</name>
    <dbReference type="NCBI Taxonomy" id="222136"/>
    <lineage>
        <taxon>Bacteria</taxon>
        <taxon>Pseudomonadati</taxon>
        <taxon>Campylobacterota</taxon>
        <taxon>Epsilonproteobacteria</taxon>
        <taxon>Campylobacterales</taxon>
        <taxon>Helicobacteraceae</taxon>
        <taxon>Helicobacter</taxon>
    </lineage>
</organism>
<name>A0A1B1U746_9HELI</name>
<protein>
    <submittedName>
        <fullName evidence="2">Uncharacterized protein</fullName>
    </submittedName>
</protein>